<proteinExistence type="predicted"/>
<gene>
    <name evidence="1" type="ORF">HNR21_002966</name>
</gene>
<name>A0A7W3MY97_9ACTN</name>
<dbReference type="AlphaFoldDB" id="A0A7W3MY97"/>
<evidence type="ECO:0000313" key="2">
    <source>
        <dbReference type="Proteomes" id="UP000539313"/>
    </source>
</evidence>
<keyword evidence="2" id="KW-1185">Reference proteome</keyword>
<organism evidence="1 2">
    <name type="scientific">Thermomonospora cellulosilytica</name>
    <dbReference type="NCBI Taxonomy" id="1411118"/>
    <lineage>
        <taxon>Bacteria</taxon>
        <taxon>Bacillati</taxon>
        <taxon>Actinomycetota</taxon>
        <taxon>Actinomycetes</taxon>
        <taxon>Streptosporangiales</taxon>
        <taxon>Thermomonosporaceae</taxon>
        <taxon>Thermomonospora</taxon>
    </lineage>
</organism>
<sequence length="88" mass="9514">MVGRGAGAPGEDEVGSVVLKTTAVRGLADEETSPEPERCSFIRDFAPDGEVLREEEIQRLSRHAAQCLQCMEHFIALVRGTTTRPSGS</sequence>
<dbReference type="EMBL" id="JACJII010000001">
    <property type="protein sequence ID" value="MBA9004084.1"/>
    <property type="molecule type" value="Genomic_DNA"/>
</dbReference>
<evidence type="ECO:0000313" key="1">
    <source>
        <dbReference type="EMBL" id="MBA9004084.1"/>
    </source>
</evidence>
<protein>
    <submittedName>
        <fullName evidence="1">Uncharacterized protein</fullName>
    </submittedName>
</protein>
<comment type="caution">
    <text evidence="1">The sequence shown here is derived from an EMBL/GenBank/DDBJ whole genome shotgun (WGS) entry which is preliminary data.</text>
</comment>
<reference evidence="1 2" key="1">
    <citation type="submission" date="2020-08" db="EMBL/GenBank/DDBJ databases">
        <title>Sequencing the genomes of 1000 actinobacteria strains.</title>
        <authorList>
            <person name="Klenk H.-P."/>
        </authorList>
    </citation>
    <scope>NUCLEOTIDE SEQUENCE [LARGE SCALE GENOMIC DNA]</scope>
    <source>
        <strain evidence="1 2">DSM 45823</strain>
    </source>
</reference>
<dbReference type="Proteomes" id="UP000539313">
    <property type="component" value="Unassembled WGS sequence"/>
</dbReference>
<accession>A0A7W3MY97</accession>
<dbReference type="RefSeq" id="WP_182705672.1">
    <property type="nucleotide sequence ID" value="NZ_JACJII010000001.1"/>
</dbReference>